<protein>
    <submittedName>
        <fullName evidence="5">Amino acid-binding protein</fullName>
    </submittedName>
</protein>
<comment type="similarity">
    <text evidence="1">Belongs to the leucine-binding protein family.</text>
</comment>
<dbReference type="Gene3D" id="3.40.50.2300">
    <property type="match status" value="2"/>
</dbReference>
<dbReference type="CDD" id="cd06343">
    <property type="entry name" value="PBP1_ABC_ligand_binding-like"/>
    <property type="match status" value="1"/>
</dbReference>
<name>A0A4S4FJ71_9MICO</name>
<reference evidence="5 6" key="1">
    <citation type="submission" date="2019-04" db="EMBL/GenBank/DDBJ databases">
        <authorList>
            <person name="Jiang L."/>
        </authorList>
    </citation>
    <scope>NUCLEOTIDE SEQUENCE [LARGE SCALE GENOMIC DNA]</scope>
    <source>
        <strain evidence="5 6">YIM 131853</strain>
    </source>
</reference>
<dbReference type="InterPro" id="IPR028082">
    <property type="entry name" value="Peripla_BP_I"/>
</dbReference>
<dbReference type="Proteomes" id="UP000309133">
    <property type="component" value="Unassembled WGS sequence"/>
</dbReference>
<keyword evidence="2" id="KW-0732">Signal</keyword>
<accession>A0A4S4FJ71</accession>
<dbReference type="PANTHER" id="PTHR47235:SF1">
    <property type="entry name" value="BLR6548 PROTEIN"/>
    <property type="match status" value="1"/>
</dbReference>
<dbReference type="Pfam" id="PF13458">
    <property type="entry name" value="Peripla_BP_6"/>
    <property type="match status" value="1"/>
</dbReference>
<dbReference type="EMBL" id="SSSM01000005">
    <property type="protein sequence ID" value="THG29944.1"/>
    <property type="molecule type" value="Genomic_DNA"/>
</dbReference>
<evidence type="ECO:0000256" key="2">
    <source>
        <dbReference type="ARBA" id="ARBA00022729"/>
    </source>
</evidence>
<evidence type="ECO:0000313" key="6">
    <source>
        <dbReference type="Proteomes" id="UP000309133"/>
    </source>
</evidence>
<sequence>MKNSLKPNKRVVGTIAVLGVLALTVTGCTRTATDGGAGAGTGADETAAPSPGITDTTLSLGISSPLSGPTAGPGSCSVAGLDSYLEAQNAAGGFEFGDGKTREVTLTYLDDTYDPAKTVSNFKQLVGDGIFAYVGALGTPTNAAIMPIANSEEVPQVLLVTGATAFSEDQKANPWTFGLLPTYYDEANTFGKLLADAGKPITVAVLSQNDDFGKDYVAGLTDAIEGSDVTIVDSATYEPTDTTLDSQVTQLAASKADVLMSAVSVTPLQVGVLTKAQSIGWLPRIFLPSNTSTPGTILEPGGATAYPAVYSTSLTKVPASPTFAEDEDVKAYNAAFAEYGSKIAAVYTPHCAWSYAEGAILGEAFKGMEEPTRDSFMTALKSIKDFQAPLLLDGITVDTTRDDQPAISGLTLVQASGPGYAPAKAY</sequence>
<gene>
    <name evidence="5" type="ORF">E6C64_14975</name>
</gene>
<dbReference type="RefSeq" id="WP_136428273.1">
    <property type="nucleotide sequence ID" value="NZ_SSSM01000005.1"/>
</dbReference>
<dbReference type="PANTHER" id="PTHR47235">
    <property type="entry name" value="BLR6548 PROTEIN"/>
    <property type="match status" value="1"/>
</dbReference>
<organism evidence="5 6">
    <name type="scientific">Naasia lichenicola</name>
    <dbReference type="NCBI Taxonomy" id="2565933"/>
    <lineage>
        <taxon>Bacteria</taxon>
        <taxon>Bacillati</taxon>
        <taxon>Actinomycetota</taxon>
        <taxon>Actinomycetes</taxon>
        <taxon>Micrococcales</taxon>
        <taxon>Microbacteriaceae</taxon>
        <taxon>Naasia</taxon>
    </lineage>
</organism>
<evidence type="ECO:0000256" key="1">
    <source>
        <dbReference type="ARBA" id="ARBA00010062"/>
    </source>
</evidence>
<dbReference type="SUPFAM" id="SSF53822">
    <property type="entry name" value="Periplasmic binding protein-like I"/>
    <property type="match status" value="1"/>
</dbReference>
<evidence type="ECO:0000313" key="5">
    <source>
        <dbReference type="EMBL" id="THG29944.1"/>
    </source>
</evidence>
<keyword evidence="6" id="KW-1185">Reference proteome</keyword>
<evidence type="ECO:0000256" key="3">
    <source>
        <dbReference type="SAM" id="MobiDB-lite"/>
    </source>
</evidence>
<evidence type="ECO:0000259" key="4">
    <source>
        <dbReference type="Pfam" id="PF13458"/>
    </source>
</evidence>
<dbReference type="InterPro" id="IPR028081">
    <property type="entry name" value="Leu-bd"/>
</dbReference>
<feature type="domain" description="Leucine-binding protein" evidence="4">
    <location>
        <begin position="58"/>
        <end position="416"/>
    </location>
</feature>
<feature type="region of interest" description="Disordered" evidence="3">
    <location>
        <begin position="34"/>
        <end position="55"/>
    </location>
</feature>
<dbReference type="OrthoDB" id="26870at2"/>
<proteinExistence type="inferred from homology"/>
<dbReference type="PROSITE" id="PS51257">
    <property type="entry name" value="PROKAR_LIPOPROTEIN"/>
    <property type="match status" value="1"/>
</dbReference>
<dbReference type="AlphaFoldDB" id="A0A4S4FJ71"/>
<comment type="caution">
    <text evidence="5">The sequence shown here is derived from an EMBL/GenBank/DDBJ whole genome shotgun (WGS) entry which is preliminary data.</text>
</comment>